<keyword evidence="12" id="KW-0732">Signal</keyword>
<name>A0A4R6YV62_9GAMM</name>
<evidence type="ECO:0000313" key="14">
    <source>
        <dbReference type="Proteomes" id="UP000295293"/>
    </source>
</evidence>
<keyword evidence="14" id="KW-1185">Reference proteome</keyword>
<evidence type="ECO:0000256" key="10">
    <source>
        <dbReference type="ARBA" id="ARBA00031306"/>
    </source>
</evidence>
<dbReference type="Pfam" id="PF02424">
    <property type="entry name" value="ApbE"/>
    <property type="match status" value="1"/>
</dbReference>
<dbReference type="PANTHER" id="PTHR30040:SF2">
    <property type="entry name" value="FAD:PROTEIN FMN TRANSFERASE"/>
    <property type="match status" value="1"/>
</dbReference>
<dbReference type="PANTHER" id="PTHR30040">
    <property type="entry name" value="THIAMINE BIOSYNTHESIS LIPOPROTEIN APBE"/>
    <property type="match status" value="1"/>
</dbReference>
<evidence type="ECO:0000256" key="2">
    <source>
        <dbReference type="ARBA" id="ARBA00008282"/>
    </source>
</evidence>
<feature type="signal peptide" evidence="12">
    <location>
        <begin position="1"/>
        <end position="21"/>
    </location>
</feature>
<reference evidence="13 14" key="1">
    <citation type="submission" date="2019-03" db="EMBL/GenBank/DDBJ databases">
        <title>Genomic Encyclopedia of Type Strains, Phase IV (KMG-IV): sequencing the most valuable type-strain genomes for metagenomic binning, comparative biology and taxonomic classification.</title>
        <authorList>
            <person name="Goeker M."/>
        </authorList>
    </citation>
    <scope>NUCLEOTIDE SEQUENCE [LARGE SCALE GENOMIC DNA]</scope>
    <source>
        <strain evidence="13 14">DSM 21667</strain>
    </source>
</reference>
<evidence type="ECO:0000256" key="12">
    <source>
        <dbReference type="SAM" id="SignalP"/>
    </source>
</evidence>
<dbReference type="EMBL" id="SNZH01000008">
    <property type="protein sequence ID" value="TDR42535.1"/>
    <property type="molecule type" value="Genomic_DNA"/>
</dbReference>
<dbReference type="InterPro" id="IPR014469">
    <property type="entry name" value="DUF2271"/>
</dbReference>
<feature type="chain" id="PRO_5039939366" description="FAD:protein FMN transferase" evidence="12">
    <location>
        <begin position="22"/>
        <end position="490"/>
    </location>
</feature>
<evidence type="ECO:0000313" key="13">
    <source>
        <dbReference type="EMBL" id="TDR42535.1"/>
    </source>
</evidence>
<keyword evidence="9" id="KW-0460">Magnesium</keyword>
<dbReference type="OrthoDB" id="195316at2"/>
<keyword evidence="5" id="KW-0285">Flavoprotein</keyword>
<evidence type="ECO:0000256" key="1">
    <source>
        <dbReference type="ARBA" id="ARBA00001946"/>
    </source>
</evidence>
<accession>A0A4R6YV62</accession>
<dbReference type="Gene3D" id="2.60.40.4070">
    <property type="match status" value="1"/>
</dbReference>
<keyword evidence="8" id="KW-0274">FAD</keyword>
<evidence type="ECO:0000256" key="7">
    <source>
        <dbReference type="ARBA" id="ARBA00022723"/>
    </source>
</evidence>
<gene>
    <name evidence="13" type="ORF">DFR29_108119</name>
</gene>
<comment type="cofactor">
    <cofactor evidence="1">
        <name>Mg(2+)</name>
        <dbReference type="ChEBI" id="CHEBI:18420"/>
    </cofactor>
</comment>
<comment type="catalytic activity">
    <reaction evidence="11">
        <text>L-threonyl-[protein] + FAD = FMN-L-threonyl-[protein] + AMP + H(+)</text>
        <dbReference type="Rhea" id="RHEA:36847"/>
        <dbReference type="Rhea" id="RHEA-COMP:11060"/>
        <dbReference type="Rhea" id="RHEA-COMP:11061"/>
        <dbReference type="ChEBI" id="CHEBI:15378"/>
        <dbReference type="ChEBI" id="CHEBI:30013"/>
        <dbReference type="ChEBI" id="CHEBI:57692"/>
        <dbReference type="ChEBI" id="CHEBI:74257"/>
        <dbReference type="ChEBI" id="CHEBI:456215"/>
        <dbReference type="EC" id="2.7.1.180"/>
    </reaction>
</comment>
<proteinExistence type="inferred from homology"/>
<keyword evidence="13" id="KW-0449">Lipoprotein</keyword>
<evidence type="ECO:0000256" key="4">
    <source>
        <dbReference type="ARBA" id="ARBA00016337"/>
    </source>
</evidence>
<dbReference type="EC" id="2.7.1.180" evidence="3"/>
<evidence type="ECO:0000256" key="6">
    <source>
        <dbReference type="ARBA" id="ARBA00022679"/>
    </source>
</evidence>
<evidence type="ECO:0000256" key="5">
    <source>
        <dbReference type="ARBA" id="ARBA00022630"/>
    </source>
</evidence>
<dbReference type="RefSeq" id="WP_133819354.1">
    <property type="nucleotide sequence ID" value="NZ_SNZH01000008.1"/>
</dbReference>
<evidence type="ECO:0000256" key="3">
    <source>
        <dbReference type="ARBA" id="ARBA00011955"/>
    </source>
</evidence>
<sequence length="490" mass="52617">MTHALYGVLLALALFSGSAGAAPPAHYPRENVLGTSFDMQVAGAPPAQADAAAAAALAEIARLDAVLSVWQENSELARFNRSEGAQDVSTELRHVLRLCERWRAATANAFSCRLGELLNTWRSAETTQVPPDRAALRKLAGDIQRTRFDAGGDAPLQRPPGLQFETDGLAKGWIIDQALHKARAAAPAASGIKIDIGGDAFYWGEAQAGKPWRVGIADPLMPRDNGGTIATLELRSRAIAASGHTSRGVDIARKHYSHILTPRDGWPVAYAPSSVVVAPDAATADALATALTVLPIREGLDLVEKLDNVEALIVAESGARFASSGWHALLSADTRSEPAWPAGFSFTLDYEIPRIDAADYTRPYLAIWIAAADGTALSQLLVLGDNTRWLQLLPQWWRRHGRANEASLSGIARATRKAGRYSLDWNGRDDQGRALPAGNYVVHIEAAREHGAHETLQLPFTLSNVPFQATRQGQSEIGRVSLQLGAARTP</sequence>
<dbReference type="Gene3D" id="3.10.520.10">
    <property type="entry name" value="ApbE-like domains"/>
    <property type="match status" value="1"/>
</dbReference>
<evidence type="ECO:0000256" key="9">
    <source>
        <dbReference type="ARBA" id="ARBA00022842"/>
    </source>
</evidence>
<comment type="caution">
    <text evidence="13">The sequence shown here is derived from an EMBL/GenBank/DDBJ whole genome shotgun (WGS) entry which is preliminary data.</text>
</comment>
<dbReference type="Proteomes" id="UP000295293">
    <property type="component" value="Unassembled WGS sequence"/>
</dbReference>
<keyword evidence="6" id="KW-0808">Transferase</keyword>
<dbReference type="InterPro" id="IPR003374">
    <property type="entry name" value="ApbE-like_sf"/>
</dbReference>
<dbReference type="InterPro" id="IPR024932">
    <property type="entry name" value="ApbE"/>
</dbReference>
<dbReference type="AlphaFoldDB" id="A0A4R6YV62"/>
<organism evidence="13 14">
    <name type="scientific">Tahibacter aquaticus</name>
    <dbReference type="NCBI Taxonomy" id="520092"/>
    <lineage>
        <taxon>Bacteria</taxon>
        <taxon>Pseudomonadati</taxon>
        <taxon>Pseudomonadota</taxon>
        <taxon>Gammaproteobacteria</taxon>
        <taxon>Lysobacterales</taxon>
        <taxon>Rhodanobacteraceae</taxon>
        <taxon>Tahibacter</taxon>
    </lineage>
</organism>
<comment type="similarity">
    <text evidence="2">Belongs to the ApbE family.</text>
</comment>
<dbReference type="GO" id="GO:0046872">
    <property type="term" value="F:metal ion binding"/>
    <property type="evidence" value="ECO:0007669"/>
    <property type="project" value="UniProtKB-KW"/>
</dbReference>
<dbReference type="SUPFAM" id="SSF143631">
    <property type="entry name" value="ApbE-like"/>
    <property type="match status" value="1"/>
</dbReference>
<dbReference type="GO" id="GO:0016740">
    <property type="term" value="F:transferase activity"/>
    <property type="evidence" value="ECO:0007669"/>
    <property type="project" value="UniProtKB-KW"/>
</dbReference>
<evidence type="ECO:0000256" key="8">
    <source>
        <dbReference type="ARBA" id="ARBA00022827"/>
    </source>
</evidence>
<keyword evidence="7" id="KW-0479">Metal-binding</keyword>
<dbReference type="Pfam" id="PF10029">
    <property type="entry name" value="DUF2271"/>
    <property type="match status" value="1"/>
</dbReference>
<protein>
    <recommendedName>
        <fullName evidence="4">FAD:protein FMN transferase</fullName>
        <ecNumber evidence="3">2.7.1.180</ecNumber>
    </recommendedName>
    <alternativeName>
        <fullName evidence="10">Flavin transferase</fullName>
    </alternativeName>
</protein>
<evidence type="ECO:0000256" key="11">
    <source>
        <dbReference type="ARBA" id="ARBA00048540"/>
    </source>
</evidence>